<feature type="non-terminal residue" evidence="1">
    <location>
        <position position="103"/>
    </location>
</feature>
<protein>
    <submittedName>
        <fullName evidence="1">20259_t:CDS:1</fullName>
    </submittedName>
</protein>
<evidence type="ECO:0000313" key="1">
    <source>
        <dbReference type="EMBL" id="CAG8722121.1"/>
    </source>
</evidence>
<sequence>MEQLQQILNKYAINLTNTNTLIEQFFYNHINNALLLGLITKETSLLNRSEATANLHHEIIKKVNQEIWKPSRTITQVQTNRQIQISVNSLKDNSINEKHISIF</sequence>
<accession>A0A9N9NCC6</accession>
<reference evidence="1" key="1">
    <citation type="submission" date="2021-06" db="EMBL/GenBank/DDBJ databases">
        <authorList>
            <person name="Kallberg Y."/>
            <person name="Tangrot J."/>
            <person name="Rosling A."/>
        </authorList>
    </citation>
    <scope>NUCLEOTIDE SEQUENCE</scope>
    <source>
        <strain evidence="1">MA453B</strain>
    </source>
</reference>
<name>A0A9N9NCC6_9GLOM</name>
<gene>
    <name evidence="1" type="ORF">DERYTH_LOCUS14404</name>
</gene>
<dbReference type="EMBL" id="CAJVPY010010827">
    <property type="protein sequence ID" value="CAG8722121.1"/>
    <property type="molecule type" value="Genomic_DNA"/>
</dbReference>
<evidence type="ECO:0000313" key="2">
    <source>
        <dbReference type="Proteomes" id="UP000789405"/>
    </source>
</evidence>
<dbReference type="Proteomes" id="UP000789405">
    <property type="component" value="Unassembled WGS sequence"/>
</dbReference>
<comment type="caution">
    <text evidence="1">The sequence shown here is derived from an EMBL/GenBank/DDBJ whole genome shotgun (WGS) entry which is preliminary data.</text>
</comment>
<organism evidence="1 2">
    <name type="scientific">Dentiscutata erythropus</name>
    <dbReference type="NCBI Taxonomy" id="1348616"/>
    <lineage>
        <taxon>Eukaryota</taxon>
        <taxon>Fungi</taxon>
        <taxon>Fungi incertae sedis</taxon>
        <taxon>Mucoromycota</taxon>
        <taxon>Glomeromycotina</taxon>
        <taxon>Glomeromycetes</taxon>
        <taxon>Diversisporales</taxon>
        <taxon>Gigasporaceae</taxon>
        <taxon>Dentiscutata</taxon>
    </lineage>
</organism>
<dbReference type="AlphaFoldDB" id="A0A9N9NCC6"/>
<keyword evidence="2" id="KW-1185">Reference proteome</keyword>
<proteinExistence type="predicted"/>